<evidence type="ECO:0000256" key="1">
    <source>
        <dbReference type="ARBA" id="ARBA00006217"/>
    </source>
</evidence>
<feature type="binding site" evidence="8">
    <location>
        <position position="98"/>
    </location>
    <ligand>
        <name>Zn(2+)</name>
        <dbReference type="ChEBI" id="CHEBI:29105"/>
    </ligand>
</feature>
<comment type="function">
    <text evidence="7">Reversible hydration of carbon dioxide. Carbon dioxide formed in the bicarbonate-dependent decomposition of cyanate by cyanase (CynS) diffuses out of the cell faster than it would be hydrated to bicarbonate, so the apparent function of this enzyme is to catalyze the hydration of carbon dioxide and thus prevent depletion of cellular bicarbonate.</text>
</comment>
<dbReference type="EMBL" id="CP002581">
    <property type="protein sequence ID" value="AJK49773.1"/>
    <property type="molecule type" value="Genomic_DNA"/>
</dbReference>
<reference evidence="10 11" key="2">
    <citation type="journal article" date="2016" name="Appl. Microbiol. Biotechnol.">
        <title>Mutations improving production and secretion of extracellular lipase by Burkholderia glumae PG1.</title>
        <authorList>
            <person name="Knapp A."/>
            <person name="Voget S."/>
            <person name="Gao R."/>
            <person name="Zaburannyi N."/>
            <person name="Krysciak D."/>
            <person name="Breuer M."/>
            <person name="Hauer B."/>
            <person name="Streit W.R."/>
            <person name="Muller R."/>
            <person name="Daniel R."/>
            <person name="Jaeger K.E."/>
        </authorList>
    </citation>
    <scope>NUCLEOTIDE SEQUENCE [LARGE SCALE GENOMIC DNA]</scope>
    <source>
        <strain evidence="10 11">PG1</strain>
    </source>
</reference>
<proteinExistence type="inferred from homology"/>
<evidence type="ECO:0000313" key="11">
    <source>
        <dbReference type="Proteomes" id="UP000031838"/>
    </source>
</evidence>
<feature type="binding site" evidence="8">
    <location>
        <position position="39"/>
    </location>
    <ligand>
        <name>Zn(2+)</name>
        <dbReference type="ChEBI" id="CHEBI:29105"/>
    </ligand>
</feature>
<dbReference type="InterPro" id="IPR045066">
    <property type="entry name" value="Beta_CA_cladeB"/>
</dbReference>
<reference evidence="11" key="1">
    <citation type="submission" date="2011-03" db="EMBL/GenBank/DDBJ databases">
        <authorList>
            <person name="Voget S."/>
            <person name="Streit W.R."/>
            <person name="Jaeger K.E."/>
            <person name="Daniel R."/>
        </authorList>
    </citation>
    <scope>NUCLEOTIDE SEQUENCE [LARGE SCALE GENOMIC DNA]</scope>
    <source>
        <strain evidence="11">PG1</strain>
    </source>
</reference>
<evidence type="ECO:0000256" key="5">
    <source>
        <dbReference type="ARBA" id="ARBA00034517"/>
    </source>
</evidence>
<dbReference type="InterPro" id="IPR036874">
    <property type="entry name" value="Carbonic_anhydrase_sf"/>
</dbReference>
<evidence type="ECO:0000256" key="8">
    <source>
        <dbReference type="PIRSR" id="PIRSR601765-1"/>
    </source>
</evidence>
<dbReference type="SMART" id="SM00947">
    <property type="entry name" value="Pro_CA"/>
    <property type="match status" value="1"/>
</dbReference>
<dbReference type="Proteomes" id="UP000031838">
    <property type="component" value="Chromosome 2"/>
</dbReference>
<dbReference type="OrthoDB" id="9797527at2"/>
<gene>
    <name evidence="10" type="primary">cynT</name>
    <name evidence="10" type="ORF">BGL_2c17060</name>
</gene>
<dbReference type="EC" id="4.2.1.1" evidence="9"/>
<comment type="catalytic activity">
    <reaction evidence="6 9">
        <text>hydrogencarbonate + H(+) = CO2 + H2O</text>
        <dbReference type="Rhea" id="RHEA:10748"/>
        <dbReference type="ChEBI" id="CHEBI:15377"/>
        <dbReference type="ChEBI" id="CHEBI:15378"/>
        <dbReference type="ChEBI" id="CHEBI:16526"/>
        <dbReference type="ChEBI" id="CHEBI:17544"/>
        <dbReference type="EC" id="4.2.1.1"/>
    </reaction>
</comment>
<evidence type="ECO:0000256" key="7">
    <source>
        <dbReference type="ARBA" id="ARBA00055364"/>
    </source>
</evidence>
<sequence>MQEVIDGFLRFQKDVFPQRTELFKRLATRQQPRTLFISCSDSRLVPELVTQREPGDLFVIRNAGNIVPCYGPEPGGVTATVEYAVAALGVTDVVVCGHSDCGAMTAIATCQCLDHMPAVRNWLRYADSARVVNEAREHRDQAARIDSMVRENVIAQLANLKTHPAVRLALEQGRLALHGWVYDIETGSIDALDGTRYRFVPLADHPHARATPPRLDLAA</sequence>
<organism evidence="10 11">
    <name type="scientific">Burkholderia plantarii</name>
    <dbReference type="NCBI Taxonomy" id="41899"/>
    <lineage>
        <taxon>Bacteria</taxon>
        <taxon>Pseudomonadati</taxon>
        <taxon>Pseudomonadota</taxon>
        <taxon>Betaproteobacteria</taxon>
        <taxon>Burkholderiales</taxon>
        <taxon>Burkholderiaceae</taxon>
        <taxon>Burkholderia</taxon>
    </lineage>
</organism>
<keyword evidence="2 8" id="KW-0479">Metal-binding</keyword>
<dbReference type="FunFam" id="3.40.1050.10:FF:000004">
    <property type="entry name" value="Carbonic anhydrase"/>
    <property type="match status" value="1"/>
</dbReference>
<dbReference type="PROSITE" id="PS00705">
    <property type="entry name" value="PROK_CO2_ANHYDRASE_2"/>
    <property type="match status" value="1"/>
</dbReference>
<evidence type="ECO:0000256" key="9">
    <source>
        <dbReference type="RuleBase" id="RU003956"/>
    </source>
</evidence>
<accession>A0A0B6S277</accession>
<feature type="binding site" evidence="8">
    <location>
        <position position="101"/>
    </location>
    <ligand>
        <name>Zn(2+)</name>
        <dbReference type="ChEBI" id="CHEBI:29105"/>
    </ligand>
</feature>
<dbReference type="GO" id="GO:0015976">
    <property type="term" value="P:carbon utilization"/>
    <property type="evidence" value="ECO:0007669"/>
    <property type="project" value="InterPro"/>
</dbReference>
<keyword evidence="4 9" id="KW-0456">Lyase</keyword>
<dbReference type="GO" id="GO:0004089">
    <property type="term" value="F:carbonate dehydratase activity"/>
    <property type="evidence" value="ECO:0007669"/>
    <property type="project" value="UniProtKB-UniRule"/>
</dbReference>
<dbReference type="HOGENOM" id="CLU_053879_5_3_4"/>
<dbReference type="AlphaFoldDB" id="A0A0B6S277"/>
<dbReference type="Pfam" id="PF00484">
    <property type="entry name" value="Pro_CA"/>
    <property type="match status" value="1"/>
</dbReference>
<comment type="similarity">
    <text evidence="1 9">Belongs to the beta-class carbonic anhydrase family.</text>
</comment>
<dbReference type="RefSeq" id="WP_042628155.1">
    <property type="nucleotide sequence ID" value="NZ_BSTO01000028.1"/>
</dbReference>
<dbReference type="GO" id="GO:0008270">
    <property type="term" value="F:zinc ion binding"/>
    <property type="evidence" value="ECO:0007669"/>
    <property type="project" value="UniProtKB-UniRule"/>
</dbReference>
<dbReference type="InterPro" id="IPR015892">
    <property type="entry name" value="Carbonic_anhydrase_CS"/>
</dbReference>
<dbReference type="PROSITE" id="PS00704">
    <property type="entry name" value="PROK_CO2_ANHYDRASE_1"/>
    <property type="match status" value="1"/>
</dbReference>
<dbReference type="PANTHER" id="PTHR11002:SF42">
    <property type="entry name" value="CARBONIC ANHYDRASE 1"/>
    <property type="match status" value="1"/>
</dbReference>
<evidence type="ECO:0000256" key="4">
    <source>
        <dbReference type="ARBA" id="ARBA00023239"/>
    </source>
</evidence>
<comment type="cofactor">
    <cofactor evidence="8">
        <name>Zn(2+)</name>
        <dbReference type="ChEBI" id="CHEBI:29105"/>
    </cofactor>
    <text evidence="8">Binds 1 zinc ion per subunit.</text>
</comment>
<feature type="binding site" evidence="8">
    <location>
        <position position="41"/>
    </location>
    <ligand>
        <name>Zn(2+)</name>
        <dbReference type="ChEBI" id="CHEBI:29105"/>
    </ligand>
</feature>
<comment type="subunit">
    <text evidence="5">Oligomer.</text>
</comment>
<name>A0A0B6S277_BURPL</name>
<protein>
    <recommendedName>
        <fullName evidence="9">Carbonic anhydrase</fullName>
        <ecNumber evidence="9">4.2.1.1</ecNumber>
    </recommendedName>
    <alternativeName>
        <fullName evidence="9">Carbonate dehydratase</fullName>
    </alternativeName>
</protein>
<keyword evidence="3 8" id="KW-0862">Zinc</keyword>
<dbReference type="KEGG" id="bgp:BGL_2c17060"/>
<keyword evidence="11" id="KW-1185">Reference proteome</keyword>
<evidence type="ECO:0000256" key="2">
    <source>
        <dbReference type="ARBA" id="ARBA00022723"/>
    </source>
</evidence>
<dbReference type="Gene3D" id="3.40.1050.10">
    <property type="entry name" value="Carbonic anhydrase"/>
    <property type="match status" value="1"/>
</dbReference>
<dbReference type="SUPFAM" id="SSF53056">
    <property type="entry name" value="beta-carbonic anhydrase, cab"/>
    <property type="match status" value="1"/>
</dbReference>
<dbReference type="InterPro" id="IPR001765">
    <property type="entry name" value="Carbonic_anhydrase"/>
</dbReference>
<dbReference type="KEGG" id="bpla:bpln_2g17740"/>
<evidence type="ECO:0000256" key="3">
    <source>
        <dbReference type="ARBA" id="ARBA00022833"/>
    </source>
</evidence>
<dbReference type="CDD" id="cd00884">
    <property type="entry name" value="beta_CA_cladeB"/>
    <property type="match status" value="1"/>
</dbReference>
<dbReference type="PANTHER" id="PTHR11002">
    <property type="entry name" value="CARBONIC ANHYDRASE"/>
    <property type="match status" value="1"/>
</dbReference>
<evidence type="ECO:0000313" key="10">
    <source>
        <dbReference type="EMBL" id="AJK49773.1"/>
    </source>
</evidence>
<evidence type="ECO:0000256" key="6">
    <source>
        <dbReference type="ARBA" id="ARBA00048348"/>
    </source>
</evidence>